<protein>
    <submittedName>
        <fullName evidence="2">Alpha/beta hydrolase</fullName>
    </submittedName>
</protein>
<dbReference type="EMBL" id="SJZJ01000002">
    <property type="protein sequence ID" value="TCJ30727.1"/>
    <property type="molecule type" value="Genomic_DNA"/>
</dbReference>
<keyword evidence="2" id="KW-0378">Hydrolase</keyword>
<dbReference type="SUPFAM" id="SSF53474">
    <property type="entry name" value="alpha/beta-Hydrolases"/>
    <property type="match status" value="1"/>
</dbReference>
<evidence type="ECO:0000259" key="1">
    <source>
        <dbReference type="Pfam" id="PF12146"/>
    </source>
</evidence>
<accession>A0A4R1CIT9</accession>
<dbReference type="AlphaFoldDB" id="A0A4R1CIT9"/>
<dbReference type="Pfam" id="PF12146">
    <property type="entry name" value="Hydrolase_4"/>
    <property type="match status" value="1"/>
</dbReference>
<organism evidence="2 3">
    <name type="scientific">Nocardioides jejuensis</name>
    <dbReference type="NCBI Taxonomy" id="2502782"/>
    <lineage>
        <taxon>Bacteria</taxon>
        <taxon>Bacillati</taxon>
        <taxon>Actinomycetota</taxon>
        <taxon>Actinomycetes</taxon>
        <taxon>Propionibacteriales</taxon>
        <taxon>Nocardioidaceae</taxon>
        <taxon>Nocardioides</taxon>
    </lineage>
</organism>
<dbReference type="Gene3D" id="3.40.50.1820">
    <property type="entry name" value="alpha/beta hydrolase"/>
    <property type="match status" value="1"/>
</dbReference>
<proteinExistence type="predicted"/>
<gene>
    <name evidence="2" type="ORF">EPD65_01435</name>
</gene>
<feature type="domain" description="Serine aminopeptidase S33" evidence="1">
    <location>
        <begin position="41"/>
        <end position="182"/>
    </location>
</feature>
<evidence type="ECO:0000313" key="2">
    <source>
        <dbReference type="EMBL" id="TCJ30727.1"/>
    </source>
</evidence>
<reference evidence="2 3" key="1">
    <citation type="submission" date="2019-03" db="EMBL/GenBank/DDBJ databases">
        <authorList>
            <person name="Kim M.K.M."/>
        </authorList>
    </citation>
    <scope>NUCLEOTIDE SEQUENCE [LARGE SCALE GENOMIC DNA]</scope>
    <source>
        <strain evidence="2 3">18JY15-6</strain>
    </source>
</reference>
<dbReference type="OrthoDB" id="9801217at2"/>
<dbReference type="PANTHER" id="PTHR11614">
    <property type="entry name" value="PHOSPHOLIPASE-RELATED"/>
    <property type="match status" value="1"/>
</dbReference>
<dbReference type="InterPro" id="IPR029058">
    <property type="entry name" value="AB_hydrolase_fold"/>
</dbReference>
<comment type="caution">
    <text evidence="2">The sequence shown here is derived from an EMBL/GenBank/DDBJ whole genome shotgun (WGS) entry which is preliminary data.</text>
</comment>
<keyword evidence="3" id="KW-1185">Reference proteome</keyword>
<sequence length="313" mass="34654">MTTTDVLGAPYTAEVIDLPADAEGRVVATLVKRSADAPTGKAVLHVHGFCDYFFQTSYAEWWTSRGYDFYALDLRKYGRSLLPHQTPNFVHDLADHFRELDEAWSRITTRDGHDQVVLSAHSTGGLTVPLWVRERAIPAAGIVLNSPWFDLQGPAWQRTWGTSLIQAVGRLAPMAVMPRNVSGTYGRSLHRDFEGEWDFDLAWKPADSFPVRFGWISAIRRGHAAVHRGLGLTMPILVLSSARSGTAATVDETARSTDLVLDVEQIRQWAPSLGDDVTSVAIEGGLHDLSLSREDARTRFYDAIGDWLGTHLG</sequence>
<evidence type="ECO:0000313" key="3">
    <source>
        <dbReference type="Proteomes" id="UP000295453"/>
    </source>
</evidence>
<dbReference type="InterPro" id="IPR051044">
    <property type="entry name" value="MAG_DAG_Lipase"/>
</dbReference>
<name>A0A4R1CIT9_9ACTN</name>
<dbReference type="Proteomes" id="UP000295453">
    <property type="component" value="Unassembled WGS sequence"/>
</dbReference>
<dbReference type="InterPro" id="IPR022742">
    <property type="entry name" value="Hydrolase_4"/>
</dbReference>
<dbReference type="RefSeq" id="WP_131581245.1">
    <property type="nucleotide sequence ID" value="NZ_SJZJ01000002.1"/>
</dbReference>
<dbReference type="GO" id="GO:0016787">
    <property type="term" value="F:hydrolase activity"/>
    <property type="evidence" value="ECO:0007669"/>
    <property type="project" value="UniProtKB-KW"/>
</dbReference>